<keyword evidence="2" id="KW-1185">Reference proteome</keyword>
<name>A0A9P4N134_9PLEO</name>
<comment type="caution">
    <text evidence="1">The sequence shown here is derived from an EMBL/GenBank/DDBJ whole genome shotgun (WGS) entry which is preliminary data.</text>
</comment>
<proteinExistence type="predicted"/>
<protein>
    <submittedName>
        <fullName evidence="1">Uncharacterized protein</fullName>
    </submittedName>
</protein>
<accession>A0A9P4N134</accession>
<dbReference type="EMBL" id="ML986604">
    <property type="protein sequence ID" value="KAF2265605.1"/>
    <property type="molecule type" value="Genomic_DNA"/>
</dbReference>
<reference evidence="2" key="1">
    <citation type="journal article" date="2020" name="Stud. Mycol.">
        <title>101 Dothideomycetes genomes: A test case for predicting lifestyles and emergence of pathogens.</title>
        <authorList>
            <person name="Haridas S."/>
            <person name="Albert R."/>
            <person name="Binder M."/>
            <person name="Bloem J."/>
            <person name="LaButti K."/>
            <person name="Salamov A."/>
            <person name="Andreopoulos B."/>
            <person name="Baker S."/>
            <person name="Barry K."/>
            <person name="Bills G."/>
            <person name="Bluhm B."/>
            <person name="Cannon C."/>
            <person name="Castanera R."/>
            <person name="Culley D."/>
            <person name="Daum C."/>
            <person name="Ezra D."/>
            <person name="Gonzalez J."/>
            <person name="Henrissat B."/>
            <person name="Kuo A."/>
            <person name="Liang C."/>
            <person name="Lipzen A."/>
            <person name="Lutzoni F."/>
            <person name="Magnuson J."/>
            <person name="Mondo S."/>
            <person name="Nolan M."/>
            <person name="Ohm R."/>
            <person name="Pangilinan J."/>
            <person name="Park H.-J."/>
            <person name="Ramirez L."/>
            <person name="Alfaro M."/>
            <person name="Sun H."/>
            <person name="Tritt A."/>
            <person name="Yoshinaga Y."/>
            <person name="Zwiers L.-H."/>
            <person name="Turgeon B."/>
            <person name="Goodwin S."/>
            <person name="Spatafora J."/>
            <person name="Crous P."/>
            <person name="Grigoriev I."/>
        </authorList>
    </citation>
    <scope>NUCLEOTIDE SEQUENCE [LARGE SCALE GENOMIC DNA]</scope>
    <source>
        <strain evidence="2">CBS 304.66</strain>
    </source>
</reference>
<gene>
    <name evidence="1" type="ORF">CC78DRAFT_615755</name>
</gene>
<sequence length="141" mass="15411">MKLYPLLAVIVVRAALTSGVAGLAVLVTHDSMPTIQSKMNIYATGPSLTPFRHSSGNRPTMAAQSCKENGHPVNTALNHNDHWILLSNAAIAITSAADECRDSDRELDRMRQDVNPLLHPEAKFQQFPLMEQSSAAIIEFC</sequence>
<evidence type="ECO:0000313" key="2">
    <source>
        <dbReference type="Proteomes" id="UP000800093"/>
    </source>
</evidence>
<organism evidence="1 2">
    <name type="scientific">Lojkania enalia</name>
    <dbReference type="NCBI Taxonomy" id="147567"/>
    <lineage>
        <taxon>Eukaryota</taxon>
        <taxon>Fungi</taxon>
        <taxon>Dikarya</taxon>
        <taxon>Ascomycota</taxon>
        <taxon>Pezizomycotina</taxon>
        <taxon>Dothideomycetes</taxon>
        <taxon>Pleosporomycetidae</taxon>
        <taxon>Pleosporales</taxon>
        <taxon>Pleosporales incertae sedis</taxon>
        <taxon>Lojkania</taxon>
    </lineage>
</organism>
<dbReference type="Proteomes" id="UP000800093">
    <property type="component" value="Unassembled WGS sequence"/>
</dbReference>
<evidence type="ECO:0000313" key="1">
    <source>
        <dbReference type="EMBL" id="KAF2265605.1"/>
    </source>
</evidence>
<dbReference type="AlphaFoldDB" id="A0A9P4N134"/>